<dbReference type="FunCoup" id="I2GYZ9">
    <property type="interactions" value="145"/>
</dbReference>
<dbReference type="Pfam" id="PF04648">
    <property type="entry name" value="MF_alpha"/>
    <property type="match status" value="5"/>
</dbReference>
<dbReference type="eggNOG" id="ENOG502S0T3">
    <property type="taxonomic scope" value="Eukaryota"/>
</dbReference>
<feature type="domain" description="Mating factor alpha precursor N-terminal" evidence="3">
    <location>
        <begin position="1"/>
        <end position="89"/>
    </location>
</feature>
<dbReference type="HOGENOM" id="CLU_136956_0_0_1"/>
<dbReference type="InterPro" id="IPR008675">
    <property type="entry name" value="Mating_factor_alpha_N"/>
</dbReference>
<organism evidence="4 5">
    <name type="scientific">Henningerozyma blattae (strain ATCC 34711 / CBS 6284 / DSM 70876 / NBRC 10599 / NRRL Y-10934 / UCD 77-7)</name>
    <name type="common">Yeast</name>
    <name type="synonym">Tetrapisispora blattae</name>
    <dbReference type="NCBI Taxonomy" id="1071380"/>
    <lineage>
        <taxon>Eukaryota</taxon>
        <taxon>Fungi</taxon>
        <taxon>Dikarya</taxon>
        <taxon>Ascomycota</taxon>
        <taxon>Saccharomycotina</taxon>
        <taxon>Saccharomycetes</taxon>
        <taxon>Saccharomycetales</taxon>
        <taxon>Saccharomycetaceae</taxon>
        <taxon>Henningerozyma</taxon>
    </lineage>
</organism>
<dbReference type="OrthoDB" id="3766782at2759"/>
<name>I2GYZ9_HENB6</name>
<dbReference type="AlphaFoldDB" id="I2GYZ9"/>
<dbReference type="InterPro" id="IPR006742">
    <property type="entry name" value="Mating_factor_alpha_C"/>
</dbReference>
<dbReference type="GeneID" id="14494431"/>
<gene>
    <name evidence="4" type="primary">TBLA0B05180</name>
    <name evidence="4" type="ORF">TBLA_0B05180</name>
</gene>
<keyword evidence="2" id="KW-0732">Signal</keyword>
<sequence length="202" mass="22363">MKFSTVLSLVSVAASTTLAAPVDTESLYDNSTTVDVPEEAILAFVGFDGTDVALTPFRNETHSGVLFINTTIYESALASEDGTPLVKREADAEPHWLRLGRGEPLYKREAEADAEADAHWLRLGRGEPLYKREAEADAEADAHWLRLGRGEPLYKREAEADAEADAHWLRLGRGEPLYKREAEADAEADAHWLRLGRGEPLY</sequence>
<dbReference type="InterPro" id="IPR016326">
    <property type="entry name" value="Mating_factor_a"/>
</dbReference>
<dbReference type="GO" id="GO:0005576">
    <property type="term" value="C:extracellular region"/>
    <property type="evidence" value="ECO:0007669"/>
    <property type="project" value="UniProtKB-UniRule"/>
</dbReference>
<evidence type="ECO:0000256" key="2">
    <source>
        <dbReference type="SAM" id="SignalP"/>
    </source>
</evidence>
<dbReference type="STRING" id="1071380.I2GYZ9"/>
<evidence type="ECO:0000313" key="5">
    <source>
        <dbReference type="Proteomes" id="UP000002866"/>
    </source>
</evidence>
<dbReference type="OMA" id="HWLRLRY"/>
<dbReference type="GO" id="GO:0000772">
    <property type="term" value="F:mating pheromone activity"/>
    <property type="evidence" value="ECO:0007669"/>
    <property type="project" value="InterPro"/>
</dbReference>
<feature type="signal peptide" evidence="2">
    <location>
        <begin position="1"/>
        <end position="19"/>
    </location>
</feature>
<dbReference type="Proteomes" id="UP000002866">
    <property type="component" value="Chromosome 2"/>
</dbReference>
<dbReference type="GO" id="GO:0000750">
    <property type="term" value="P:pheromone-dependent signal transduction involved in conjugation with cellular fusion"/>
    <property type="evidence" value="ECO:0007669"/>
    <property type="project" value="UniProtKB-UniRule"/>
</dbReference>
<evidence type="ECO:0000256" key="1">
    <source>
        <dbReference type="PIRNR" id="PIRNR001866"/>
    </source>
</evidence>
<protein>
    <recommendedName>
        <fullName evidence="1">Mating factor alpha</fullName>
    </recommendedName>
</protein>
<evidence type="ECO:0000259" key="3">
    <source>
        <dbReference type="Pfam" id="PF05436"/>
    </source>
</evidence>
<keyword evidence="5" id="KW-1185">Reference proteome</keyword>
<dbReference type="EMBL" id="HE806317">
    <property type="protein sequence ID" value="CCH59351.1"/>
    <property type="molecule type" value="Genomic_DNA"/>
</dbReference>
<dbReference type="KEGG" id="tbl:TBLA_0B05180"/>
<evidence type="ECO:0000313" key="4">
    <source>
        <dbReference type="EMBL" id="CCH59351.1"/>
    </source>
</evidence>
<dbReference type="RefSeq" id="XP_004178870.1">
    <property type="nucleotide sequence ID" value="XM_004178822.1"/>
</dbReference>
<keyword evidence="1" id="KW-0588">Pheromone</keyword>
<feature type="chain" id="PRO_5003658932" description="Mating factor alpha" evidence="2">
    <location>
        <begin position="20"/>
        <end position="202"/>
    </location>
</feature>
<accession>I2GYZ9</accession>
<reference evidence="4 5" key="1">
    <citation type="journal article" date="2011" name="Proc. Natl. Acad. Sci. U.S.A.">
        <title>Evolutionary erosion of yeast sex chromosomes by mating-type switching accidents.</title>
        <authorList>
            <person name="Gordon J.L."/>
            <person name="Armisen D."/>
            <person name="Proux-Wera E."/>
            <person name="Oheigeartaigh S.S."/>
            <person name="Byrne K.P."/>
            <person name="Wolfe K.H."/>
        </authorList>
    </citation>
    <scope>NUCLEOTIDE SEQUENCE [LARGE SCALE GENOMIC DNA]</scope>
    <source>
        <strain evidence="5">ATCC 34711 / CBS 6284 / DSM 70876 / NBRC 10599 / NRRL Y-10934 / UCD 77-7</strain>
    </source>
</reference>
<dbReference type="Pfam" id="PF05436">
    <property type="entry name" value="MF_alpha_N"/>
    <property type="match status" value="1"/>
</dbReference>
<proteinExistence type="predicted"/>
<dbReference type="PIRSF" id="PIRSF001866">
    <property type="entry name" value="Mating_factor_alpha"/>
    <property type="match status" value="1"/>
</dbReference>
<dbReference type="InParanoid" id="I2GYZ9"/>
<dbReference type="GO" id="GO:0007618">
    <property type="term" value="P:mating"/>
    <property type="evidence" value="ECO:0007669"/>
    <property type="project" value="UniProtKB-UniRule"/>
</dbReference>